<evidence type="ECO:0008006" key="7">
    <source>
        <dbReference type="Google" id="ProtNLM"/>
    </source>
</evidence>
<reference evidence="5" key="1">
    <citation type="submission" date="2021-04" db="EMBL/GenBank/DDBJ databases">
        <authorList>
            <consortium name="Molecular Ecology Group"/>
        </authorList>
    </citation>
    <scope>NUCLEOTIDE SEQUENCE</scope>
</reference>
<gene>
    <name evidence="5" type="ORF">CUNI_LOCUS614</name>
</gene>
<comment type="caution">
    <text evidence="5">The sequence shown here is derived from an EMBL/GenBank/DDBJ whole genome shotgun (WGS) entry which is preliminary data.</text>
</comment>
<dbReference type="InterPro" id="IPR045151">
    <property type="entry name" value="DCAF8"/>
</dbReference>
<feature type="compositionally biased region" description="Low complexity" evidence="4">
    <location>
        <begin position="471"/>
        <end position="486"/>
    </location>
</feature>
<dbReference type="PANTHER" id="PTHR15574">
    <property type="entry name" value="WD REPEAT DOMAIN-CONTAINING FAMILY"/>
    <property type="match status" value="1"/>
</dbReference>
<dbReference type="Gene3D" id="2.130.10.10">
    <property type="entry name" value="YVTN repeat-like/Quinoprotein amine dehydrogenase"/>
    <property type="match status" value="2"/>
</dbReference>
<dbReference type="SMART" id="SM00320">
    <property type="entry name" value="WD40"/>
    <property type="match status" value="6"/>
</dbReference>
<keyword evidence="6" id="KW-1185">Reference proteome</keyword>
<feature type="region of interest" description="Disordered" evidence="4">
    <location>
        <begin position="1113"/>
        <end position="1133"/>
    </location>
</feature>
<evidence type="ECO:0000256" key="2">
    <source>
        <dbReference type="ARBA" id="ARBA00022737"/>
    </source>
</evidence>
<feature type="region of interest" description="Disordered" evidence="4">
    <location>
        <begin position="1199"/>
        <end position="1255"/>
    </location>
</feature>
<feature type="compositionally biased region" description="Basic and acidic residues" evidence="4">
    <location>
        <begin position="400"/>
        <end position="415"/>
    </location>
</feature>
<dbReference type="Pfam" id="PF00400">
    <property type="entry name" value="WD40"/>
    <property type="match status" value="1"/>
</dbReference>
<feature type="compositionally biased region" description="Basic and acidic residues" evidence="4">
    <location>
        <begin position="340"/>
        <end position="354"/>
    </location>
</feature>
<dbReference type="InterPro" id="IPR015943">
    <property type="entry name" value="WD40/YVTN_repeat-like_dom_sf"/>
</dbReference>
<feature type="region of interest" description="Disordered" evidence="4">
    <location>
        <begin position="377"/>
        <end position="419"/>
    </location>
</feature>
<feature type="region of interest" description="Disordered" evidence="4">
    <location>
        <begin position="340"/>
        <end position="361"/>
    </location>
</feature>
<dbReference type="Proteomes" id="UP000678393">
    <property type="component" value="Unassembled WGS sequence"/>
</dbReference>
<protein>
    <recommendedName>
        <fullName evidence="7">DDB1- and CUL4-associated factor 6</fullName>
    </recommendedName>
</protein>
<feature type="repeat" description="WD" evidence="3">
    <location>
        <begin position="38"/>
        <end position="79"/>
    </location>
</feature>
<accession>A0A8S3YKU2</accession>
<dbReference type="PROSITE" id="PS50082">
    <property type="entry name" value="WD_REPEATS_2"/>
    <property type="match status" value="1"/>
</dbReference>
<sequence>MFSLLRDREHRGESWRRLYNTATGSLYFLQRLKLDKKLSVHDGCVNTICWNDNGTLILSGSDDQQLAITDPFSGKTIVKFRSGHRSNIFSAKFLPGSMDREVVSCSGSGEIFYTDVDREDTYGTNRFDCHFGTTYKLLVVPNEAATFLSCGDDGTVRFFDLRTKTSCSKFNCEEDVVIHLRNAVTAMAVDPIIPFHLAVASSDGIVQLYDRRMLKTRETGGSSDSLICKFLPPMAGSDKKHYRITSLNYRQGSHDVLVNYSSENIYLFNTYDTDKQQCYTSKPDMNGATSKPVGISSAAGTSFGEASTSGAAALGASATAMDNGSDSDSAFKPIKRLRLRGDWSDTGPDARPESEEPALTNTIMQRMSDLLTRMLNSHSERSGRGEEVEEEEDGESATSGRDDDLTPAEDVRDDTAATTSTDAAAMLRSVMFRSARAAAVRSLSNHNRPSARFSISSEGLVSPELSSVDLEGPGETPAAETEAPPAQSRSHKVKSDHLEANEEQPCGSSREGSDPSHVEYTYPAGHSGLNTRALDISSRETATEGRVEELAVLVDNSSAVSETSSPDTVLKNTRFHLECISEANVSARNSCHQLHGVNVEFVDISDSAFQNNPTDVLTETENVKLAKTVIDRPNVCPTNQTVMDSSEHVDACPQPRLILNEVSGDHADLLSNCDPDVQLDMDTDQQSYFMFYSTVPGGVSHEANISLANDGAVPDSSSEGIKLQQGEASVCMDPKSESNDSISDQMSTSLHIKSVSPGMAEPSEQSLIYGASYQNAVPVLDNSHMAMETEDTSSHNTVLVELSEIGNKKDSMDTPLECLGRPLGLDTVDLAQMSASSSETSSFNSVSTSWSESTVVSPEDVLNSPQCRLSDATHEKTLQNLQTSVCPSFIDGSSVRCRVESGQNPSVYSNICDSTRYPISLSNKRQNSPDQSAFEKSKHELIEGSTETMIKSNSDDMKADPSSGAENGKSCTLDLSSCNYQQRVPSGAQASLMPNNSTHPSRPIFGFYPSKSSRLTKTPPAFPGKCTCCGEDIGERIEDIDIQKRNVVSERCLTCLRQEQSDHLQVTDLQQADEDGISMGIGASQHDHVEQPGCVAGKTSQTMHHVESDSVLSHTDTPLSSYVGQQNTAKGKGIGKSTMKFQANEKASSFAPYNSGRMIITSNADPDSAASSRSANHRAVICDQGLSSESSTADMVTMAPSEASTSGCERHRRIGYSLPPTGNFQLHDIDSFSDDEEDEEQSRRRQKAKAEKDRMSLAAQKIQEMYRKKREAKEKAKLLDVPQPRLLMKYSGHRNCRTMIKEANFYGDHFVMSGSDCGRILAWDRETGRLVMYLDADRHVVNCVQPNLFVPVIASSGIDYDIKIWSPLEEESQFDEDKAEMIIKRNELMLEETRDTVTVPAAFMLRILASLSQIRTGRNIVRGQSSQDSTGQE</sequence>
<evidence type="ECO:0000256" key="3">
    <source>
        <dbReference type="PROSITE-ProRule" id="PRU00221"/>
    </source>
</evidence>
<dbReference type="SUPFAM" id="SSF50978">
    <property type="entry name" value="WD40 repeat-like"/>
    <property type="match status" value="1"/>
</dbReference>
<proteinExistence type="predicted"/>
<feature type="region of interest" description="Disordered" evidence="4">
    <location>
        <begin position="949"/>
        <end position="968"/>
    </location>
</feature>
<evidence type="ECO:0000313" key="5">
    <source>
        <dbReference type="EMBL" id="CAG5115056.1"/>
    </source>
</evidence>
<dbReference type="InterPro" id="IPR036322">
    <property type="entry name" value="WD40_repeat_dom_sf"/>
</dbReference>
<evidence type="ECO:0000256" key="1">
    <source>
        <dbReference type="ARBA" id="ARBA00022574"/>
    </source>
</evidence>
<feature type="region of interest" description="Disordered" evidence="4">
    <location>
        <begin position="465"/>
        <end position="533"/>
    </location>
</feature>
<evidence type="ECO:0000256" key="4">
    <source>
        <dbReference type="SAM" id="MobiDB-lite"/>
    </source>
</evidence>
<evidence type="ECO:0000313" key="6">
    <source>
        <dbReference type="Proteomes" id="UP000678393"/>
    </source>
</evidence>
<keyword evidence="1 3" id="KW-0853">WD repeat</keyword>
<dbReference type="GO" id="GO:0080008">
    <property type="term" value="C:Cul4-RING E3 ubiquitin ligase complex"/>
    <property type="evidence" value="ECO:0007669"/>
    <property type="project" value="TreeGrafter"/>
</dbReference>
<dbReference type="EMBL" id="CAJHNH020000071">
    <property type="protein sequence ID" value="CAG5115056.1"/>
    <property type="molecule type" value="Genomic_DNA"/>
</dbReference>
<dbReference type="GO" id="GO:0045944">
    <property type="term" value="P:positive regulation of transcription by RNA polymerase II"/>
    <property type="evidence" value="ECO:0007669"/>
    <property type="project" value="TreeGrafter"/>
</dbReference>
<dbReference type="OrthoDB" id="4869960at2759"/>
<keyword evidence="2" id="KW-0677">Repeat</keyword>
<feature type="compositionally biased region" description="Polar residues" evidence="4">
    <location>
        <begin position="1113"/>
        <end position="1129"/>
    </location>
</feature>
<name>A0A8S3YKU2_9EUPU</name>
<dbReference type="InterPro" id="IPR001680">
    <property type="entry name" value="WD40_rpt"/>
</dbReference>
<dbReference type="GO" id="GO:0005737">
    <property type="term" value="C:cytoplasm"/>
    <property type="evidence" value="ECO:0007669"/>
    <property type="project" value="TreeGrafter"/>
</dbReference>
<feature type="compositionally biased region" description="Acidic residues" evidence="4">
    <location>
        <begin position="1231"/>
        <end position="1240"/>
    </location>
</feature>
<dbReference type="PANTHER" id="PTHR15574:SF39">
    <property type="entry name" value="DDB1- AND CUL4-ASSOCIATED FACTOR 6"/>
    <property type="match status" value="1"/>
</dbReference>
<organism evidence="5 6">
    <name type="scientific">Candidula unifasciata</name>
    <dbReference type="NCBI Taxonomy" id="100452"/>
    <lineage>
        <taxon>Eukaryota</taxon>
        <taxon>Metazoa</taxon>
        <taxon>Spiralia</taxon>
        <taxon>Lophotrochozoa</taxon>
        <taxon>Mollusca</taxon>
        <taxon>Gastropoda</taxon>
        <taxon>Heterobranchia</taxon>
        <taxon>Euthyneura</taxon>
        <taxon>Panpulmonata</taxon>
        <taxon>Eupulmonata</taxon>
        <taxon>Stylommatophora</taxon>
        <taxon>Helicina</taxon>
        <taxon>Helicoidea</taxon>
        <taxon>Geomitridae</taxon>
        <taxon>Candidula</taxon>
    </lineage>
</organism>